<organism evidence="2 3">
    <name type="scientific">Aspergillus lucknowensis</name>
    <dbReference type="NCBI Taxonomy" id="176173"/>
    <lineage>
        <taxon>Eukaryota</taxon>
        <taxon>Fungi</taxon>
        <taxon>Dikarya</taxon>
        <taxon>Ascomycota</taxon>
        <taxon>Pezizomycotina</taxon>
        <taxon>Eurotiomycetes</taxon>
        <taxon>Eurotiomycetidae</taxon>
        <taxon>Eurotiales</taxon>
        <taxon>Aspergillaceae</taxon>
        <taxon>Aspergillus</taxon>
        <taxon>Aspergillus subgen. Nidulantes</taxon>
    </lineage>
</organism>
<dbReference type="RefSeq" id="XP_070882122.1">
    <property type="nucleotide sequence ID" value="XM_071030203.1"/>
</dbReference>
<feature type="chain" id="PRO_5047286906" evidence="1">
    <location>
        <begin position="26"/>
        <end position="59"/>
    </location>
</feature>
<keyword evidence="1" id="KW-0732">Signal</keyword>
<protein>
    <submittedName>
        <fullName evidence="2">Uncharacterized protein</fullName>
    </submittedName>
</protein>
<accession>A0ABR4LI81</accession>
<evidence type="ECO:0000313" key="3">
    <source>
        <dbReference type="Proteomes" id="UP001610432"/>
    </source>
</evidence>
<gene>
    <name evidence="2" type="ORF">BJX67DRAFT_364563</name>
</gene>
<keyword evidence="3" id="KW-1185">Reference proteome</keyword>
<evidence type="ECO:0000256" key="1">
    <source>
        <dbReference type="SAM" id="SignalP"/>
    </source>
</evidence>
<dbReference type="Proteomes" id="UP001610432">
    <property type="component" value="Unassembled WGS sequence"/>
</dbReference>
<sequence length="59" mass="7021">MHSSRFPLILFLLLYFCLSPMRIAGQQDDFDNIVYSFHFFCFPCFPRFILSFDSMTVPT</sequence>
<name>A0ABR4LI81_9EURO</name>
<dbReference type="GeneID" id="98145275"/>
<reference evidence="2 3" key="1">
    <citation type="submission" date="2024-07" db="EMBL/GenBank/DDBJ databases">
        <title>Section-level genome sequencing and comparative genomics of Aspergillus sections Usti and Cavernicolus.</title>
        <authorList>
            <consortium name="Lawrence Berkeley National Laboratory"/>
            <person name="Nybo J.L."/>
            <person name="Vesth T.C."/>
            <person name="Theobald S."/>
            <person name="Frisvad J.C."/>
            <person name="Larsen T.O."/>
            <person name="Kjaerboelling I."/>
            <person name="Rothschild-Mancinelli K."/>
            <person name="Lyhne E.K."/>
            <person name="Kogle M.E."/>
            <person name="Barry K."/>
            <person name="Clum A."/>
            <person name="Na H."/>
            <person name="Ledsgaard L."/>
            <person name="Lin J."/>
            <person name="Lipzen A."/>
            <person name="Kuo A."/>
            <person name="Riley R."/>
            <person name="Mondo S."/>
            <person name="Labutti K."/>
            <person name="Haridas S."/>
            <person name="Pangalinan J."/>
            <person name="Salamov A.A."/>
            <person name="Simmons B.A."/>
            <person name="Magnuson J.K."/>
            <person name="Chen J."/>
            <person name="Drula E."/>
            <person name="Henrissat B."/>
            <person name="Wiebenga A."/>
            <person name="Lubbers R.J."/>
            <person name="Gomes A.C."/>
            <person name="Macurrencykelacurrency M.R."/>
            <person name="Stajich J."/>
            <person name="Grigoriev I.V."/>
            <person name="Mortensen U.H."/>
            <person name="De Vries R.P."/>
            <person name="Baker S.E."/>
            <person name="Andersen M.R."/>
        </authorList>
    </citation>
    <scope>NUCLEOTIDE SEQUENCE [LARGE SCALE GENOMIC DNA]</scope>
    <source>
        <strain evidence="2 3">CBS 449.75</strain>
    </source>
</reference>
<feature type="signal peptide" evidence="1">
    <location>
        <begin position="1"/>
        <end position="25"/>
    </location>
</feature>
<evidence type="ECO:0000313" key="2">
    <source>
        <dbReference type="EMBL" id="KAL2863143.1"/>
    </source>
</evidence>
<dbReference type="EMBL" id="JBFXLQ010000056">
    <property type="protein sequence ID" value="KAL2863143.1"/>
    <property type="molecule type" value="Genomic_DNA"/>
</dbReference>
<comment type="caution">
    <text evidence="2">The sequence shown here is derived from an EMBL/GenBank/DDBJ whole genome shotgun (WGS) entry which is preliminary data.</text>
</comment>
<proteinExistence type="predicted"/>